<sequence>MKSSAKIKYTIKSLLYRAFPILGVIIALAVHNLIPNSSLHPVAKVSYYNRLLLILLALASIFFILSFFVKKLRSSLEYKGPFLLGTAGLVIVINLITAKFALLPVIFFPSFDNILAVFIEQTALLGKCIWYSFRLLLLGVFWGVLIGFITGVLLGFSKKVYYWINPYIKLIGPIPATAWIPLVLTTFPTPFGASVFIIALAVWFPVQLMTSSGIQNTSKVYFEVGKTLGARTFFQVFRIAVPAALPNIFQGTFNGICAAFIALMTAEMFGAKYGIGWYISYQKAMMLYSGVYAGLLMIAVFCTVIITVLFKVRGKLLNWQKGLIKW</sequence>
<dbReference type="GO" id="GO:0055085">
    <property type="term" value="P:transmembrane transport"/>
    <property type="evidence" value="ECO:0007669"/>
    <property type="project" value="InterPro"/>
</dbReference>
<evidence type="ECO:0000256" key="3">
    <source>
        <dbReference type="ARBA" id="ARBA00022475"/>
    </source>
</evidence>
<feature type="domain" description="ABC transmembrane type-1" evidence="8">
    <location>
        <begin position="129"/>
        <end position="310"/>
    </location>
</feature>
<feature type="transmembrane region" description="Helical" evidence="7">
    <location>
        <begin position="47"/>
        <end position="69"/>
    </location>
</feature>
<feature type="transmembrane region" description="Helical" evidence="7">
    <location>
        <begin position="14"/>
        <end position="35"/>
    </location>
</feature>
<keyword evidence="10" id="KW-1185">Reference proteome</keyword>
<evidence type="ECO:0000259" key="8">
    <source>
        <dbReference type="PROSITE" id="PS50928"/>
    </source>
</evidence>
<dbReference type="PROSITE" id="PS50928">
    <property type="entry name" value="ABC_TM1"/>
    <property type="match status" value="1"/>
</dbReference>
<feature type="transmembrane region" description="Helical" evidence="7">
    <location>
        <begin position="81"/>
        <end position="109"/>
    </location>
</feature>
<reference evidence="9 10" key="1">
    <citation type="submission" date="2016-10" db="EMBL/GenBank/DDBJ databases">
        <authorList>
            <person name="de Groot N.N."/>
        </authorList>
    </citation>
    <scope>NUCLEOTIDE SEQUENCE [LARGE SCALE GENOMIC DNA]</scope>
    <source>
        <strain evidence="9 10">B25</strain>
    </source>
</reference>
<keyword evidence="5 7" id="KW-1133">Transmembrane helix</keyword>
<dbReference type="RefSeq" id="WP_074642173.1">
    <property type="nucleotide sequence ID" value="NZ_FOFU01000003.1"/>
</dbReference>
<evidence type="ECO:0000256" key="1">
    <source>
        <dbReference type="ARBA" id="ARBA00004651"/>
    </source>
</evidence>
<dbReference type="CDD" id="cd06261">
    <property type="entry name" value="TM_PBP2"/>
    <property type="match status" value="1"/>
</dbReference>
<evidence type="ECO:0000256" key="5">
    <source>
        <dbReference type="ARBA" id="ARBA00022989"/>
    </source>
</evidence>
<name>A0A1H9EC08_9SPIR</name>
<evidence type="ECO:0000256" key="4">
    <source>
        <dbReference type="ARBA" id="ARBA00022692"/>
    </source>
</evidence>
<dbReference type="PANTHER" id="PTHR30151:SF0">
    <property type="entry name" value="ABC TRANSPORTER PERMEASE PROTEIN MJ0413-RELATED"/>
    <property type="match status" value="1"/>
</dbReference>
<dbReference type="OrthoDB" id="9804353at2"/>
<dbReference type="Pfam" id="PF00528">
    <property type="entry name" value="BPD_transp_1"/>
    <property type="match status" value="1"/>
</dbReference>
<dbReference type="InterPro" id="IPR000515">
    <property type="entry name" value="MetI-like"/>
</dbReference>
<keyword evidence="3" id="KW-1003">Cell membrane</keyword>
<evidence type="ECO:0000256" key="6">
    <source>
        <dbReference type="ARBA" id="ARBA00023136"/>
    </source>
</evidence>
<dbReference type="InterPro" id="IPR035906">
    <property type="entry name" value="MetI-like_sf"/>
</dbReference>
<dbReference type="Proteomes" id="UP000182360">
    <property type="component" value="Unassembled WGS sequence"/>
</dbReference>
<dbReference type="GO" id="GO:0005886">
    <property type="term" value="C:plasma membrane"/>
    <property type="evidence" value="ECO:0007669"/>
    <property type="project" value="UniProtKB-SubCell"/>
</dbReference>
<feature type="transmembrane region" description="Helical" evidence="7">
    <location>
        <begin position="129"/>
        <end position="155"/>
    </location>
</feature>
<comment type="subcellular location">
    <subcellularLocation>
        <location evidence="1 7">Cell membrane</location>
        <topology evidence="1 7">Multi-pass membrane protein</topology>
    </subcellularLocation>
</comment>
<keyword evidence="2 7" id="KW-0813">Transport</keyword>
<accession>A0A1H9EC08</accession>
<comment type="similarity">
    <text evidence="7">Belongs to the binding-protein-dependent transport system permease family.</text>
</comment>
<dbReference type="PANTHER" id="PTHR30151">
    <property type="entry name" value="ALKANE SULFONATE ABC TRANSPORTER-RELATED, MEMBRANE SUBUNIT"/>
    <property type="match status" value="1"/>
</dbReference>
<feature type="transmembrane region" description="Helical" evidence="7">
    <location>
        <begin position="291"/>
        <end position="310"/>
    </location>
</feature>
<evidence type="ECO:0000313" key="10">
    <source>
        <dbReference type="Proteomes" id="UP000182360"/>
    </source>
</evidence>
<evidence type="ECO:0000256" key="7">
    <source>
        <dbReference type="RuleBase" id="RU363032"/>
    </source>
</evidence>
<gene>
    <name evidence="9" type="ORF">SAMN04487977_103110</name>
</gene>
<evidence type="ECO:0000313" key="9">
    <source>
        <dbReference type="EMBL" id="SEQ23306.1"/>
    </source>
</evidence>
<proteinExistence type="inferred from homology"/>
<dbReference type="Gene3D" id="1.10.3720.10">
    <property type="entry name" value="MetI-like"/>
    <property type="match status" value="1"/>
</dbReference>
<organism evidence="9 10">
    <name type="scientific">Treponema bryantii</name>
    <dbReference type="NCBI Taxonomy" id="163"/>
    <lineage>
        <taxon>Bacteria</taxon>
        <taxon>Pseudomonadati</taxon>
        <taxon>Spirochaetota</taxon>
        <taxon>Spirochaetia</taxon>
        <taxon>Spirochaetales</taxon>
        <taxon>Treponemataceae</taxon>
        <taxon>Treponema</taxon>
    </lineage>
</organism>
<keyword evidence="4 7" id="KW-0812">Transmembrane</keyword>
<dbReference type="EMBL" id="FOFU01000003">
    <property type="protein sequence ID" value="SEQ23306.1"/>
    <property type="molecule type" value="Genomic_DNA"/>
</dbReference>
<feature type="transmembrane region" description="Helical" evidence="7">
    <location>
        <begin position="256"/>
        <end position="279"/>
    </location>
</feature>
<protein>
    <submittedName>
        <fullName evidence="9">NitT/TauT family transport system permease protein</fullName>
    </submittedName>
</protein>
<evidence type="ECO:0000256" key="2">
    <source>
        <dbReference type="ARBA" id="ARBA00022448"/>
    </source>
</evidence>
<dbReference type="AlphaFoldDB" id="A0A1H9EC08"/>
<keyword evidence="6 7" id="KW-0472">Membrane</keyword>
<dbReference type="SUPFAM" id="SSF161098">
    <property type="entry name" value="MetI-like"/>
    <property type="match status" value="1"/>
</dbReference>